<protein>
    <recommendedName>
        <fullName evidence="1">Amidohydrolase-related domain-containing protein</fullName>
    </recommendedName>
</protein>
<comment type="caution">
    <text evidence="2">The sequence shown here is derived from an EMBL/GenBank/DDBJ whole genome shotgun (WGS) entry which is preliminary data.</text>
</comment>
<dbReference type="CDD" id="cd01299">
    <property type="entry name" value="Met_dep_hydrolase_A"/>
    <property type="match status" value="1"/>
</dbReference>
<evidence type="ECO:0000313" key="2">
    <source>
        <dbReference type="EMBL" id="KGA13100.1"/>
    </source>
</evidence>
<dbReference type="Gene3D" id="3.20.20.140">
    <property type="entry name" value="Metal-dependent hydrolases"/>
    <property type="match status" value="1"/>
</dbReference>
<dbReference type="InterPro" id="IPR057744">
    <property type="entry name" value="OTAase-like"/>
</dbReference>
<reference evidence="2" key="1">
    <citation type="submission" date="2014-06" db="EMBL/GenBank/DDBJ databases">
        <title>Key roles for freshwater Actinobacteria revealed by deep metagenomic sequencing.</title>
        <authorList>
            <person name="Ghai R."/>
            <person name="Mizuno C.M."/>
            <person name="Picazo A."/>
            <person name="Camacho A."/>
            <person name="Rodriguez-Valera F."/>
        </authorList>
    </citation>
    <scope>NUCLEOTIDE SEQUENCE</scope>
</reference>
<dbReference type="GO" id="GO:0016810">
    <property type="term" value="F:hydrolase activity, acting on carbon-nitrogen (but not peptide) bonds"/>
    <property type="evidence" value="ECO:0007669"/>
    <property type="project" value="InterPro"/>
</dbReference>
<dbReference type="InterPro" id="IPR006680">
    <property type="entry name" value="Amidohydro-rel"/>
</dbReference>
<dbReference type="SUPFAM" id="SSF51556">
    <property type="entry name" value="Metallo-dependent hydrolases"/>
    <property type="match status" value="1"/>
</dbReference>
<organism evidence="2">
    <name type="scientific">freshwater metagenome</name>
    <dbReference type="NCBI Taxonomy" id="449393"/>
    <lineage>
        <taxon>unclassified sequences</taxon>
        <taxon>metagenomes</taxon>
        <taxon>ecological metagenomes</taxon>
    </lineage>
</organism>
<dbReference type="InterPro" id="IPR032466">
    <property type="entry name" value="Metal_Hydrolase"/>
</dbReference>
<dbReference type="Pfam" id="PF01979">
    <property type="entry name" value="Amidohydro_1"/>
    <property type="match status" value="1"/>
</dbReference>
<sequence length="405" mass="43930">MSAVSSDLFIKNALIFDGYNKDLVEGAIFIQNGVIESVGRITKPDYLEADKVVDAKGRVVTPGFIDNHFHAYGIGLDMLNLEGRPKSFVALKARLRLENALKRGFTTVRDVAGGDIGLASAIAQGLIVSPNYYYTGAALSQTGGHGDLRNPEFDVCCADAHTVEVVDGVDNLLRATRERLRRGAHAIKLMVSGGVVSLTDPIAIPQYSEEEIRVVTSETARRGSYVCAHAYSPEAIIHAVKNGVRSIEHANLLDDESANYVKKNNAVIVPTLVTYKAMATHGKDIGMSKISLEKNTQVLDAGFNAVEIAMKKGITVGFGSDLMGDLESEQLIGLQVQHEVQGTLELLRSITSRNAEILQSNRHGWIREKMTGDLLVLDGNPFEDASKIWTQTQGRVVIKAGQITT</sequence>
<proteinExistence type="predicted"/>
<feature type="domain" description="Amidohydrolase-related" evidence="1">
    <location>
        <begin position="59"/>
        <end position="402"/>
    </location>
</feature>
<dbReference type="AlphaFoldDB" id="A0A094PMY3"/>
<dbReference type="SUPFAM" id="SSF51338">
    <property type="entry name" value="Composite domain of metallo-dependent hydrolases"/>
    <property type="match status" value="1"/>
</dbReference>
<evidence type="ECO:0000259" key="1">
    <source>
        <dbReference type="Pfam" id="PF01979"/>
    </source>
</evidence>
<accession>A0A094PMY3</accession>
<dbReference type="InterPro" id="IPR011059">
    <property type="entry name" value="Metal-dep_hydrolase_composite"/>
</dbReference>
<dbReference type="PANTHER" id="PTHR43135">
    <property type="entry name" value="ALPHA-D-RIBOSE 1-METHYLPHOSPHONATE 5-TRIPHOSPHATE DIPHOSPHATASE"/>
    <property type="match status" value="1"/>
</dbReference>
<gene>
    <name evidence="2" type="ORF">GM51_20645</name>
</gene>
<dbReference type="Gene3D" id="2.30.40.10">
    <property type="entry name" value="Urease, subunit C, domain 1"/>
    <property type="match status" value="1"/>
</dbReference>
<dbReference type="PANTHER" id="PTHR43135:SF3">
    <property type="entry name" value="ALPHA-D-RIBOSE 1-METHYLPHOSPHONATE 5-TRIPHOSPHATE DIPHOSPHATASE"/>
    <property type="match status" value="1"/>
</dbReference>
<dbReference type="EMBL" id="JNSL01000201">
    <property type="protein sequence ID" value="KGA13100.1"/>
    <property type="molecule type" value="Genomic_DNA"/>
</dbReference>
<dbReference type="InterPro" id="IPR051781">
    <property type="entry name" value="Metallo-dep_Hydrolase"/>
</dbReference>
<name>A0A094PMY3_9ZZZZ</name>